<dbReference type="GeneID" id="103545953"/>
<gene>
    <name evidence="6" type="primary">LOC103545953</name>
</gene>
<keyword evidence="2" id="KW-0472">Membrane</keyword>
<keyword evidence="5" id="KW-1185">Reference proteome</keyword>
<accession>A0ABM4LLX8</accession>
<dbReference type="InterPro" id="IPR013783">
    <property type="entry name" value="Ig-like_fold"/>
</dbReference>
<dbReference type="PANTHER" id="PTHR24100:SF139">
    <property type="entry name" value="BUTYROPHILIN SUBFAMILY 2 MEMBER A2"/>
    <property type="match status" value="1"/>
</dbReference>
<dbReference type="InterPro" id="IPR053896">
    <property type="entry name" value="BTN3A2-like_Ig-C"/>
</dbReference>
<evidence type="ECO:0000256" key="1">
    <source>
        <dbReference type="ARBA" id="ARBA00004370"/>
    </source>
</evidence>
<dbReference type="Pfam" id="PF22705">
    <property type="entry name" value="C2-set_3"/>
    <property type="match status" value="1"/>
</dbReference>
<dbReference type="SUPFAM" id="SSF48726">
    <property type="entry name" value="Immunoglobulin"/>
    <property type="match status" value="2"/>
</dbReference>
<evidence type="ECO:0000313" key="5">
    <source>
        <dbReference type="Proteomes" id="UP001652662"/>
    </source>
</evidence>
<proteinExistence type="predicted"/>
<reference evidence="6" key="1">
    <citation type="submission" date="2025-08" db="UniProtKB">
        <authorList>
            <consortium name="RefSeq"/>
        </authorList>
    </citation>
    <scope>IDENTIFICATION</scope>
    <source>
        <tissue evidence="6">Blood</tissue>
    </source>
</reference>
<sequence>MEEYRGRTIFVKEEISKGSVALIIHHVTAHENGIYHCCFLKGRSYDEAIMLQMVAGLGSKSLIEMKGQEDGGIWLECTSVGWYPESRAVWRDPYGEIIPTLGDAYSIDADSLFMISMAVSIRDHSVRNVSCSINNTLLSQEKETVIFFPG</sequence>
<evidence type="ECO:0000256" key="2">
    <source>
        <dbReference type="ARBA" id="ARBA00023136"/>
    </source>
</evidence>
<keyword evidence="3" id="KW-0393">Immunoglobulin domain</keyword>
<evidence type="ECO:0000259" key="4">
    <source>
        <dbReference type="Pfam" id="PF22705"/>
    </source>
</evidence>
<dbReference type="PANTHER" id="PTHR24100">
    <property type="entry name" value="BUTYROPHILIN"/>
    <property type="match status" value="1"/>
</dbReference>
<dbReference type="InterPro" id="IPR036179">
    <property type="entry name" value="Ig-like_dom_sf"/>
</dbReference>
<dbReference type="Gene3D" id="2.60.40.10">
    <property type="entry name" value="Immunoglobulins"/>
    <property type="match status" value="2"/>
</dbReference>
<dbReference type="RefSeq" id="XP_070441449.1">
    <property type="nucleotide sequence ID" value="XM_070585348.1"/>
</dbReference>
<dbReference type="InterPro" id="IPR050504">
    <property type="entry name" value="IgSF_BTN/MOG"/>
</dbReference>
<comment type="subcellular location">
    <subcellularLocation>
        <location evidence="1">Membrane</location>
    </subcellularLocation>
</comment>
<feature type="domain" description="Butyrophilin subfamily 3 member A2-like Ig-C" evidence="4">
    <location>
        <begin position="57"/>
        <end position="143"/>
    </location>
</feature>
<evidence type="ECO:0000256" key="3">
    <source>
        <dbReference type="ARBA" id="ARBA00023319"/>
    </source>
</evidence>
<protein>
    <submittedName>
        <fullName evidence="6">Butyrophilin subfamily 2 member A2-like isoform X1</fullName>
    </submittedName>
</protein>
<evidence type="ECO:0000313" key="6">
    <source>
        <dbReference type="RefSeq" id="XP_070441449.1"/>
    </source>
</evidence>
<organism evidence="5 6">
    <name type="scientific">Equus przewalskii</name>
    <name type="common">Przewalski's horse</name>
    <name type="synonym">Equus caballus przewalskii</name>
    <dbReference type="NCBI Taxonomy" id="9798"/>
    <lineage>
        <taxon>Eukaryota</taxon>
        <taxon>Metazoa</taxon>
        <taxon>Chordata</taxon>
        <taxon>Craniata</taxon>
        <taxon>Vertebrata</taxon>
        <taxon>Euteleostomi</taxon>
        <taxon>Mammalia</taxon>
        <taxon>Eutheria</taxon>
        <taxon>Laurasiatheria</taxon>
        <taxon>Perissodactyla</taxon>
        <taxon>Equidae</taxon>
        <taxon>Equus</taxon>
    </lineage>
</organism>
<name>A0ABM4LLX8_EQUPR</name>
<dbReference type="Proteomes" id="UP001652662">
    <property type="component" value="Chromosome 19"/>
</dbReference>